<dbReference type="EMBL" id="CP012150">
    <property type="protein sequence ID" value="AKS33842.1"/>
    <property type="molecule type" value="Genomic_DNA"/>
</dbReference>
<protein>
    <recommendedName>
        <fullName evidence="1">Cupin type-2 domain-containing protein</fullName>
    </recommendedName>
</protein>
<evidence type="ECO:0000259" key="1">
    <source>
        <dbReference type="Pfam" id="PF07883"/>
    </source>
</evidence>
<dbReference type="PANTHER" id="PTHR40112:SF1">
    <property type="entry name" value="H2HPP ISOMERASE"/>
    <property type="match status" value="1"/>
</dbReference>
<reference evidence="2 3" key="1">
    <citation type="submission" date="2015-07" db="EMBL/GenBank/DDBJ databases">
        <title>Complete genome sequence of Mycobacterium goodii X7B, a facultative thermophilic biodesulfurizing bacterium.</title>
        <authorList>
            <person name="Yu B."/>
            <person name="Li F."/>
            <person name="Xu P."/>
        </authorList>
    </citation>
    <scope>NUCLEOTIDE SEQUENCE [LARGE SCALE GENOMIC DNA]</scope>
    <source>
        <strain evidence="2 3">X7B</strain>
    </source>
</reference>
<dbReference type="PATRIC" id="fig|134601.6.peg.4203"/>
<dbReference type="Pfam" id="PF07883">
    <property type="entry name" value="Cupin_2"/>
    <property type="match status" value="1"/>
</dbReference>
<dbReference type="InterPro" id="IPR052535">
    <property type="entry name" value="Bacilysin_H2HPP_isomerase"/>
</dbReference>
<dbReference type="InterPro" id="IPR014710">
    <property type="entry name" value="RmlC-like_jellyroll"/>
</dbReference>
<dbReference type="STRING" id="134601.AFA91_20325"/>
<dbReference type="Gene3D" id="2.60.120.10">
    <property type="entry name" value="Jelly Rolls"/>
    <property type="match status" value="1"/>
</dbReference>
<dbReference type="InterPro" id="IPR011051">
    <property type="entry name" value="RmlC_Cupin_sf"/>
</dbReference>
<dbReference type="Proteomes" id="UP000062255">
    <property type="component" value="Chromosome"/>
</dbReference>
<dbReference type="SUPFAM" id="SSF51182">
    <property type="entry name" value="RmlC-like cupins"/>
    <property type="match status" value="1"/>
</dbReference>
<dbReference type="KEGG" id="mgo:AFA91_20325"/>
<evidence type="ECO:0000313" key="2">
    <source>
        <dbReference type="EMBL" id="AKS33842.1"/>
    </source>
</evidence>
<proteinExistence type="predicted"/>
<name>A0A0K0X908_MYCGD</name>
<evidence type="ECO:0000313" key="3">
    <source>
        <dbReference type="Proteomes" id="UP000062255"/>
    </source>
</evidence>
<accession>A0A0K0X908</accession>
<gene>
    <name evidence="2" type="ORF">AFA91_20325</name>
</gene>
<dbReference type="InterPro" id="IPR013096">
    <property type="entry name" value="Cupin_2"/>
</dbReference>
<dbReference type="PANTHER" id="PTHR40112">
    <property type="entry name" value="H2HPP ISOMERASE"/>
    <property type="match status" value="1"/>
</dbReference>
<feature type="domain" description="Cupin type-2" evidence="1">
    <location>
        <begin position="43"/>
        <end position="107"/>
    </location>
</feature>
<sequence length="133" mass="14712">MHVWSTDMESVPEHLGTATTKYMIPKEAQEQETTGTYMALAGVFQVQAGQKLKAHHHPTHEYWFVIEGRGVMQVADEARVIEVGDLIYTPPNTPHQVIADASGNFRAFVYALGYPGQGSQHIDVELPAVPLPE</sequence>
<organism evidence="2 3">
    <name type="scientific">Mycolicibacterium goodii</name>
    <name type="common">Mycobacterium goodii</name>
    <dbReference type="NCBI Taxonomy" id="134601"/>
    <lineage>
        <taxon>Bacteria</taxon>
        <taxon>Bacillati</taxon>
        <taxon>Actinomycetota</taxon>
        <taxon>Actinomycetes</taxon>
        <taxon>Mycobacteriales</taxon>
        <taxon>Mycobacteriaceae</taxon>
        <taxon>Mycolicibacterium</taxon>
    </lineage>
</organism>
<dbReference type="AlphaFoldDB" id="A0A0K0X908"/>